<accession>A0ABR2TGI6</accession>
<protein>
    <recommendedName>
        <fullName evidence="3">Neprosin PEP catalytic domain-containing protein</fullName>
    </recommendedName>
</protein>
<evidence type="ECO:0000256" key="1">
    <source>
        <dbReference type="SAM" id="MobiDB-lite"/>
    </source>
</evidence>
<feature type="compositionally biased region" description="Basic and acidic residues" evidence="1">
    <location>
        <begin position="342"/>
        <end position="357"/>
    </location>
</feature>
<dbReference type="PANTHER" id="PTHR31589">
    <property type="entry name" value="PROTEIN, PUTATIVE (DUF239)-RELATED-RELATED"/>
    <property type="match status" value="1"/>
</dbReference>
<dbReference type="InterPro" id="IPR004314">
    <property type="entry name" value="Neprosin"/>
</dbReference>
<dbReference type="PROSITE" id="PS52045">
    <property type="entry name" value="NEPROSIN_PEP_CD"/>
    <property type="match status" value="1"/>
</dbReference>
<organism evidence="4 5">
    <name type="scientific">Hibiscus sabdariffa</name>
    <name type="common">roselle</name>
    <dbReference type="NCBI Taxonomy" id="183260"/>
    <lineage>
        <taxon>Eukaryota</taxon>
        <taxon>Viridiplantae</taxon>
        <taxon>Streptophyta</taxon>
        <taxon>Embryophyta</taxon>
        <taxon>Tracheophyta</taxon>
        <taxon>Spermatophyta</taxon>
        <taxon>Magnoliopsida</taxon>
        <taxon>eudicotyledons</taxon>
        <taxon>Gunneridae</taxon>
        <taxon>Pentapetalae</taxon>
        <taxon>rosids</taxon>
        <taxon>malvids</taxon>
        <taxon>Malvales</taxon>
        <taxon>Malvaceae</taxon>
        <taxon>Malvoideae</taxon>
        <taxon>Hibiscus</taxon>
    </lineage>
</organism>
<gene>
    <name evidence="4" type="ORF">V6N11_078496</name>
</gene>
<keyword evidence="2" id="KW-0732">Signal</keyword>
<evidence type="ECO:0000256" key="2">
    <source>
        <dbReference type="SAM" id="SignalP"/>
    </source>
</evidence>
<sequence>MAAVRLLLVIFINLLSFYSHAEGNDDVFRCVKISEQLAFKHPKLKHHQLQTTPNIPMFPGNEASKSHSIVSPGLCPLGQVPIHVNTPSSQLIDKNTGVKYTAAVSTVPGKKTYRGGAAFYGVYNPPVTLMQSSRASIWVQNGPESQLNSIEAGWAVHPDLYGDNHTRLTAYWTEDDFQTTGCYNLLCPGFVQLDSSVFLRKSFPLDSLPTMRSIAIIQVTDKVTGNWWLVAGVDLILPLGYWPKELFDYLSLGADVVKHGGSTITYLEGLDRPPMGSGRYPDDWKVPGFTWIQYVNNSYQLVQAERGEMTVILDSVCYDLQQYTTVGAVPRENIRYGGPGGTHEKCKQLPPPKPRDL</sequence>
<dbReference type="Gene3D" id="3.90.1320.10">
    <property type="entry name" value="Outer-capsid protein sigma 3, large lobe"/>
    <property type="match status" value="1"/>
</dbReference>
<feature type="domain" description="Neprosin PEP catalytic" evidence="3">
    <location>
        <begin position="93"/>
        <end position="347"/>
    </location>
</feature>
<proteinExistence type="predicted"/>
<dbReference type="EMBL" id="JBBPBN010000006">
    <property type="protein sequence ID" value="KAK9036497.1"/>
    <property type="molecule type" value="Genomic_DNA"/>
</dbReference>
<feature type="signal peptide" evidence="2">
    <location>
        <begin position="1"/>
        <end position="21"/>
    </location>
</feature>
<evidence type="ECO:0000313" key="5">
    <source>
        <dbReference type="Proteomes" id="UP001396334"/>
    </source>
</evidence>
<feature type="chain" id="PRO_5047247120" description="Neprosin PEP catalytic domain-containing protein" evidence="2">
    <location>
        <begin position="22"/>
        <end position="357"/>
    </location>
</feature>
<dbReference type="Proteomes" id="UP001396334">
    <property type="component" value="Unassembled WGS sequence"/>
</dbReference>
<feature type="region of interest" description="Disordered" evidence="1">
    <location>
        <begin position="335"/>
        <end position="357"/>
    </location>
</feature>
<comment type="caution">
    <text evidence="4">The sequence shown here is derived from an EMBL/GenBank/DDBJ whole genome shotgun (WGS) entry which is preliminary data.</text>
</comment>
<keyword evidence="5" id="KW-1185">Reference proteome</keyword>
<evidence type="ECO:0000259" key="3">
    <source>
        <dbReference type="PROSITE" id="PS52045"/>
    </source>
</evidence>
<reference evidence="4 5" key="1">
    <citation type="journal article" date="2024" name="G3 (Bethesda)">
        <title>Genome assembly of Hibiscus sabdariffa L. provides insights into metabolisms of medicinal natural products.</title>
        <authorList>
            <person name="Kim T."/>
        </authorList>
    </citation>
    <scope>NUCLEOTIDE SEQUENCE [LARGE SCALE GENOMIC DNA]</scope>
    <source>
        <strain evidence="4">TK-2024</strain>
        <tissue evidence="4">Old leaves</tissue>
    </source>
</reference>
<dbReference type="PANTHER" id="PTHR31589:SF232">
    <property type="entry name" value="NEPROSIN DOMAIN-CONTAINING PROTEIN"/>
    <property type="match status" value="1"/>
</dbReference>
<dbReference type="InterPro" id="IPR053168">
    <property type="entry name" value="Glutamic_endopeptidase"/>
</dbReference>
<dbReference type="Pfam" id="PF03080">
    <property type="entry name" value="Neprosin"/>
    <property type="match status" value="1"/>
</dbReference>
<name>A0ABR2TGI6_9ROSI</name>
<evidence type="ECO:0000313" key="4">
    <source>
        <dbReference type="EMBL" id="KAK9036497.1"/>
    </source>
</evidence>